<feature type="binding site" evidence="9 10">
    <location>
        <position position="199"/>
    </location>
    <ligand>
        <name>Mg(2+)</name>
        <dbReference type="ChEBI" id="CHEBI:18420"/>
        <label>2</label>
    </ligand>
</feature>
<evidence type="ECO:0000313" key="14">
    <source>
        <dbReference type="Proteomes" id="UP000233425"/>
    </source>
</evidence>
<dbReference type="Pfam" id="PF01450">
    <property type="entry name" value="KARI_C"/>
    <property type="match status" value="1"/>
</dbReference>
<keyword evidence="13" id="KW-0413">Isomerase</keyword>
<dbReference type="PANTHER" id="PTHR21371">
    <property type="entry name" value="KETOL-ACID REDUCTOISOMERASE, MITOCHONDRIAL"/>
    <property type="match status" value="1"/>
</dbReference>
<dbReference type="UniPathway" id="UPA00047">
    <property type="reaction ID" value="UER00056"/>
</dbReference>
<dbReference type="InterPro" id="IPR013023">
    <property type="entry name" value="KARI"/>
</dbReference>
<evidence type="ECO:0000256" key="8">
    <source>
        <dbReference type="ARBA" id="ARBA00023304"/>
    </source>
</evidence>
<dbReference type="PANTHER" id="PTHR21371:SF1">
    <property type="entry name" value="KETOL-ACID REDUCTOISOMERASE, MITOCHONDRIAL"/>
    <property type="match status" value="1"/>
</dbReference>
<dbReference type="InterPro" id="IPR014359">
    <property type="entry name" value="KARI_prok"/>
</dbReference>
<comment type="catalytic activity">
    <reaction evidence="9">
        <text>(2R)-2,3-dihydroxy-3-methylbutanoate + NADP(+) = (2S)-2-acetolactate + NADPH + H(+)</text>
        <dbReference type="Rhea" id="RHEA:22068"/>
        <dbReference type="ChEBI" id="CHEBI:15378"/>
        <dbReference type="ChEBI" id="CHEBI:49072"/>
        <dbReference type="ChEBI" id="CHEBI:57783"/>
        <dbReference type="ChEBI" id="CHEBI:58349"/>
        <dbReference type="ChEBI" id="CHEBI:58476"/>
        <dbReference type="EC" id="1.1.1.86"/>
    </reaction>
</comment>
<evidence type="ECO:0000256" key="7">
    <source>
        <dbReference type="ARBA" id="ARBA00023002"/>
    </source>
</evidence>
<feature type="binding site" evidence="9 10">
    <location>
        <position position="260"/>
    </location>
    <ligand>
        <name>substrate</name>
    </ligand>
</feature>
<keyword evidence="5 9" id="KW-0479">Metal-binding</keyword>
<evidence type="ECO:0000313" key="13">
    <source>
        <dbReference type="EMBL" id="PKD31808.1"/>
    </source>
</evidence>
<evidence type="ECO:0000256" key="9">
    <source>
        <dbReference type="HAMAP-Rule" id="MF_00435"/>
    </source>
</evidence>
<evidence type="ECO:0000259" key="12">
    <source>
        <dbReference type="PROSITE" id="PS51851"/>
    </source>
</evidence>
<dbReference type="UniPathway" id="UPA00049">
    <property type="reaction ID" value="UER00060"/>
</dbReference>
<dbReference type="InterPro" id="IPR000506">
    <property type="entry name" value="KARI_C"/>
</dbReference>
<evidence type="ECO:0000256" key="2">
    <source>
        <dbReference type="ARBA" id="ARBA00004885"/>
    </source>
</evidence>
<dbReference type="GO" id="GO:0009099">
    <property type="term" value="P:L-valine biosynthetic process"/>
    <property type="evidence" value="ECO:0007669"/>
    <property type="project" value="UniProtKB-UniRule"/>
</dbReference>
<dbReference type="GO" id="GO:0016853">
    <property type="term" value="F:isomerase activity"/>
    <property type="evidence" value="ECO:0007669"/>
    <property type="project" value="UniProtKB-KW"/>
</dbReference>
<dbReference type="AlphaFoldDB" id="A0A2N0UXZ0"/>
<evidence type="ECO:0000256" key="4">
    <source>
        <dbReference type="ARBA" id="ARBA00022605"/>
    </source>
</evidence>
<dbReference type="GO" id="GO:0050661">
    <property type="term" value="F:NADP binding"/>
    <property type="evidence" value="ECO:0007669"/>
    <property type="project" value="InterPro"/>
</dbReference>
<feature type="domain" description="KARI C-terminal knotted" evidence="12">
    <location>
        <begin position="191"/>
        <end position="338"/>
    </location>
</feature>
<feature type="active site" evidence="9">
    <location>
        <position position="116"/>
    </location>
</feature>
<comment type="cofactor">
    <cofactor evidence="9">
        <name>Mg(2+)</name>
        <dbReference type="ChEBI" id="CHEBI:18420"/>
    </cofactor>
    <text evidence="9">Binds 2 magnesium ions per subunit.</text>
</comment>
<comment type="caution">
    <text evidence="13">The sequence shown here is derived from an EMBL/GenBank/DDBJ whole genome shotgun (WGS) entry which is preliminary data.</text>
</comment>
<dbReference type="Gene3D" id="3.40.50.720">
    <property type="entry name" value="NAD(P)-binding Rossmann-like Domain"/>
    <property type="match status" value="1"/>
</dbReference>
<dbReference type="InterPro" id="IPR008927">
    <property type="entry name" value="6-PGluconate_DH-like_C_sf"/>
</dbReference>
<feature type="binding site" evidence="9">
    <location>
        <position position="61"/>
    </location>
    <ligand>
        <name>NADP(+)</name>
        <dbReference type="ChEBI" id="CHEBI:58349"/>
    </ligand>
</feature>
<evidence type="ECO:0000259" key="11">
    <source>
        <dbReference type="PROSITE" id="PS51850"/>
    </source>
</evidence>
<keyword evidence="7 9" id="KW-0560">Oxidoreductase</keyword>
<feature type="binding site" evidence="9">
    <location>
        <begin position="33"/>
        <end position="36"/>
    </location>
    <ligand>
        <name>NADP(+)</name>
        <dbReference type="ChEBI" id="CHEBI:58349"/>
    </ligand>
</feature>
<accession>A0A2N0UXZ0</accession>
<dbReference type="HAMAP" id="MF_00435">
    <property type="entry name" value="IlvC"/>
    <property type="match status" value="1"/>
</dbReference>
<dbReference type="GO" id="GO:0004455">
    <property type="term" value="F:ketol-acid reductoisomerase activity"/>
    <property type="evidence" value="ECO:0007669"/>
    <property type="project" value="UniProtKB-UniRule"/>
</dbReference>
<reference evidence="13" key="1">
    <citation type="journal article" date="2018" name="Environ. Microbiol.">
        <title>Sporulation capability and amylosome conservation among diverse human colonic and rumen isolates of the keystone starch-degrader Ruminococcus bromii.</title>
        <authorList>
            <person name="Mukhopadhya I."/>
            <person name="Morais S."/>
            <person name="Laverde-Gomez J."/>
            <person name="Sheridan P.O."/>
            <person name="Walker A.W."/>
            <person name="Kelly W."/>
            <person name="Klieve A.V."/>
            <person name="Ouwerkerk D."/>
            <person name="Duncan S.H."/>
            <person name="Louis P."/>
            <person name="Koropatkin N."/>
            <person name="Cockburn D."/>
            <person name="Kibler R."/>
            <person name="Cooper P.J."/>
            <person name="Sandoval C."/>
            <person name="Crost E."/>
            <person name="Juge N."/>
            <person name="Bayer E.A."/>
            <person name="Flint H.J."/>
        </authorList>
    </citation>
    <scope>NUCLEOTIDE SEQUENCE [LARGE SCALE GENOMIC DNA]</scope>
    <source>
        <strain evidence="13">ATCC 27255</strain>
    </source>
</reference>
<keyword evidence="14" id="KW-1185">Reference proteome</keyword>
<dbReference type="NCBIfam" id="TIGR00465">
    <property type="entry name" value="ilvC"/>
    <property type="match status" value="1"/>
</dbReference>
<name>A0A2N0UXZ0_9FIRM</name>
<dbReference type="NCBIfam" id="NF004017">
    <property type="entry name" value="PRK05479.1"/>
    <property type="match status" value="1"/>
</dbReference>
<feature type="domain" description="KARI N-terminal Rossmann" evidence="11">
    <location>
        <begin position="10"/>
        <end position="190"/>
    </location>
</feature>
<organism evidence="13 14">
    <name type="scientific">Ruminococcus bromii</name>
    <dbReference type="NCBI Taxonomy" id="40518"/>
    <lineage>
        <taxon>Bacteria</taxon>
        <taxon>Bacillati</taxon>
        <taxon>Bacillota</taxon>
        <taxon>Clostridia</taxon>
        <taxon>Eubacteriales</taxon>
        <taxon>Oscillospiraceae</taxon>
        <taxon>Ruminococcus</taxon>
    </lineage>
</organism>
<dbReference type="PROSITE" id="PS51850">
    <property type="entry name" value="KARI_N"/>
    <property type="match status" value="1"/>
</dbReference>
<dbReference type="Gene3D" id="6.10.240.10">
    <property type="match status" value="1"/>
</dbReference>
<dbReference type="GO" id="GO:0000287">
    <property type="term" value="F:magnesium ion binding"/>
    <property type="evidence" value="ECO:0007669"/>
    <property type="project" value="UniProtKB-UniRule"/>
</dbReference>
<dbReference type="EMBL" id="NNSR01000038">
    <property type="protein sequence ID" value="PKD31808.1"/>
    <property type="molecule type" value="Genomic_DNA"/>
</dbReference>
<gene>
    <name evidence="9 13" type="primary">ilvC</name>
    <name evidence="13" type="ORF">RBATCC27255_00723</name>
</gene>
<feature type="binding site" evidence="9 10">
    <location>
        <position position="203"/>
    </location>
    <ligand>
        <name>Mg(2+)</name>
        <dbReference type="ChEBI" id="CHEBI:18420"/>
        <label>1</label>
    </ligand>
</feature>
<keyword evidence="9" id="KW-0521">NADP</keyword>
<evidence type="ECO:0000256" key="1">
    <source>
        <dbReference type="ARBA" id="ARBA00004864"/>
    </source>
</evidence>
<sequence length="346" mass="37757">MKDYTKNMTAPIYYQSDCNLDLLKGKKIAIIGYGSQGHAHALNLKDSGCDVIVGLYKGSKSWAKAEAQGFKVYTSAEAAKQADIIMILINDEKQAALYKNDIEPNLEAGNMLMFAHGFNIHFGCIKPPKDVDVTMVAPKGPGHTVRSEYQVGKGVPCLVAVEQDATGQAKDLALAYALGIGGARAGVLETTFRTETETDLFGEQAVLCGGVCALMQAGFETLCDAGYDPRNAYFECIHEMKLIVDLIYQSGFAGMRYSISNTAEYGDYITGPKIITEDTKKAMRKVLSDIQDGTFAKDFLLDMSDAGSQVHFKAMRKLAAEAPAEVFGKEVRKLYSWSDEDKLINN</sequence>
<dbReference type="FunFam" id="3.40.50.720:FF:000023">
    <property type="entry name" value="Ketol-acid reductoisomerase (NADP(+))"/>
    <property type="match status" value="1"/>
</dbReference>
<dbReference type="PIRSF" id="PIRSF000116">
    <property type="entry name" value="IlvC_gammaproteo"/>
    <property type="match status" value="1"/>
</dbReference>
<dbReference type="SUPFAM" id="SSF48179">
    <property type="entry name" value="6-phosphogluconate dehydrogenase C-terminal domain-like"/>
    <property type="match status" value="1"/>
</dbReference>
<dbReference type="Pfam" id="PF07991">
    <property type="entry name" value="KARI_N"/>
    <property type="match status" value="1"/>
</dbReference>
<feature type="binding site" evidence="9 10">
    <location>
        <position position="235"/>
    </location>
    <ligand>
        <name>Mg(2+)</name>
        <dbReference type="ChEBI" id="CHEBI:18420"/>
        <label>2</label>
    </ligand>
</feature>
<protein>
    <recommendedName>
        <fullName evidence="9">Ketol-acid reductoisomerase (NADP(+))</fullName>
        <shortName evidence="9">KARI</shortName>
        <ecNumber evidence="9">1.1.1.86</ecNumber>
    </recommendedName>
    <alternativeName>
        <fullName evidence="9">Acetohydroxy-acid isomeroreductase</fullName>
        <shortName evidence="9">AHIR</shortName>
    </alternativeName>
    <alternativeName>
        <fullName evidence="9">Alpha-keto-beta-hydroxylacyl reductoisomerase</fullName>
    </alternativeName>
</protein>
<keyword evidence="4 9" id="KW-0028">Amino-acid biosynthesis</keyword>
<feature type="binding site" evidence="9 10">
    <location>
        <position position="199"/>
    </location>
    <ligand>
        <name>Mg(2+)</name>
        <dbReference type="ChEBI" id="CHEBI:18420"/>
        <label>1</label>
    </ligand>
</feature>
<evidence type="ECO:0000256" key="10">
    <source>
        <dbReference type="PROSITE-ProRule" id="PRU01198"/>
    </source>
</evidence>
<dbReference type="GO" id="GO:0005829">
    <property type="term" value="C:cytosol"/>
    <property type="evidence" value="ECO:0007669"/>
    <property type="project" value="TreeGrafter"/>
</dbReference>
<dbReference type="Proteomes" id="UP000233425">
    <property type="component" value="Unassembled WGS sequence"/>
</dbReference>
<dbReference type="PROSITE" id="PS51851">
    <property type="entry name" value="KARI_C"/>
    <property type="match status" value="1"/>
</dbReference>
<dbReference type="SUPFAM" id="SSF51735">
    <property type="entry name" value="NAD(P)-binding Rossmann-fold domains"/>
    <property type="match status" value="1"/>
</dbReference>
<dbReference type="EC" id="1.1.1.86" evidence="9"/>
<proteinExistence type="inferred from homology"/>
<feature type="binding site" evidence="9">
    <location>
        <position position="142"/>
    </location>
    <ligand>
        <name>NADP(+)</name>
        <dbReference type="ChEBI" id="CHEBI:58349"/>
    </ligand>
</feature>
<dbReference type="GO" id="GO:0009097">
    <property type="term" value="P:isoleucine biosynthetic process"/>
    <property type="evidence" value="ECO:0007669"/>
    <property type="project" value="UniProtKB-UniRule"/>
</dbReference>
<evidence type="ECO:0000256" key="5">
    <source>
        <dbReference type="ARBA" id="ARBA00022723"/>
    </source>
</evidence>
<comment type="pathway">
    <text evidence="2 9">Amino-acid biosynthesis; L-isoleucine biosynthesis; L-isoleucine from 2-oxobutanoate: step 2/4.</text>
</comment>
<keyword evidence="6 9" id="KW-0460">Magnesium</keyword>
<dbReference type="InterPro" id="IPR013116">
    <property type="entry name" value="KARI_N"/>
</dbReference>
<comment type="pathway">
    <text evidence="1 9">Amino-acid biosynthesis; L-valine biosynthesis; L-valine from pyruvate: step 2/4.</text>
</comment>
<feature type="binding site" evidence="9">
    <location>
        <position position="59"/>
    </location>
    <ligand>
        <name>NADP(+)</name>
        <dbReference type="ChEBI" id="CHEBI:58349"/>
    </ligand>
</feature>
<comment type="catalytic activity">
    <reaction evidence="9">
        <text>(2R,3R)-2,3-dihydroxy-3-methylpentanoate + NADP(+) = (S)-2-ethyl-2-hydroxy-3-oxobutanoate + NADPH + H(+)</text>
        <dbReference type="Rhea" id="RHEA:13493"/>
        <dbReference type="ChEBI" id="CHEBI:15378"/>
        <dbReference type="ChEBI" id="CHEBI:49256"/>
        <dbReference type="ChEBI" id="CHEBI:49258"/>
        <dbReference type="ChEBI" id="CHEBI:57783"/>
        <dbReference type="ChEBI" id="CHEBI:58349"/>
        <dbReference type="EC" id="1.1.1.86"/>
    </reaction>
</comment>
<evidence type="ECO:0000256" key="6">
    <source>
        <dbReference type="ARBA" id="ARBA00022842"/>
    </source>
</evidence>
<comment type="function">
    <text evidence="9">Involved in the biosynthesis of branched-chain amino acids (BCAA). Catalyzes an alkyl-migration followed by a ketol-acid reduction of (S)-2-acetolactate (S2AL) to yield (R)-2,3-dihydroxy-isovalerate. In the isomerase reaction, S2AL is rearranged via a Mg-dependent methyl migration to produce 3-hydroxy-3-methyl-2-ketobutyrate (HMKB). In the reductase reaction, this 2-ketoacid undergoes a metal-dependent reduction by NADPH to yield (R)-2,3-dihydroxy-isovalerate.</text>
</comment>
<evidence type="ECO:0000256" key="3">
    <source>
        <dbReference type="ARBA" id="ARBA00010318"/>
    </source>
</evidence>
<comment type="similarity">
    <text evidence="3 9 10">Belongs to the ketol-acid reductoisomerase family.</text>
</comment>
<feature type="binding site" evidence="9 10">
    <location>
        <position position="239"/>
    </location>
    <ligand>
        <name>Mg(2+)</name>
        <dbReference type="ChEBI" id="CHEBI:18420"/>
        <label>2</label>
    </ligand>
</feature>
<keyword evidence="8 9" id="KW-0100">Branched-chain amino acid biosynthesis</keyword>
<dbReference type="InterPro" id="IPR036291">
    <property type="entry name" value="NAD(P)-bd_dom_sf"/>
</dbReference>
<comment type="caution">
    <text evidence="9">Lacks conserved residue(s) required for the propagation of feature annotation.</text>
</comment>
<dbReference type="NCBIfam" id="NF009940">
    <property type="entry name" value="PRK13403.1"/>
    <property type="match status" value="1"/>
</dbReference>